<feature type="compositionally biased region" description="Low complexity" evidence="3">
    <location>
        <begin position="659"/>
        <end position="668"/>
    </location>
</feature>
<feature type="region of interest" description="Disordered" evidence="3">
    <location>
        <begin position="658"/>
        <end position="679"/>
    </location>
</feature>
<feature type="domain" description="Transglycosylase SLT" evidence="5">
    <location>
        <begin position="506"/>
        <end position="608"/>
    </location>
</feature>
<evidence type="ECO:0000256" key="1">
    <source>
        <dbReference type="ARBA" id="ARBA00007734"/>
    </source>
</evidence>
<dbReference type="InterPro" id="IPR023346">
    <property type="entry name" value="Lysozyme-like_dom_sf"/>
</dbReference>
<organism evidence="6 7">
    <name type="scientific">Inhella inkyongensis</name>
    <dbReference type="NCBI Taxonomy" id="392593"/>
    <lineage>
        <taxon>Bacteria</taxon>
        <taxon>Pseudomonadati</taxon>
        <taxon>Pseudomonadota</taxon>
        <taxon>Betaproteobacteria</taxon>
        <taxon>Burkholderiales</taxon>
        <taxon>Sphaerotilaceae</taxon>
        <taxon>Inhella</taxon>
    </lineage>
</organism>
<dbReference type="Gene3D" id="1.10.530.10">
    <property type="match status" value="1"/>
</dbReference>
<dbReference type="Proteomes" id="UP000554837">
    <property type="component" value="Unassembled WGS sequence"/>
</dbReference>
<dbReference type="InterPro" id="IPR008258">
    <property type="entry name" value="Transglycosylase_SLT_dom_1"/>
</dbReference>
<dbReference type="Gene3D" id="1.25.20.10">
    <property type="entry name" value="Bacterial muramidases"/>
    <property type="match status" value="1"/>
</dbReference>
<dbReference type="GO" id="GO:0004553">
    <property type="term" value="F:hydrolase activity, hydrolyzing O-glycosyl compounds"/>
    <property type="evidence" value="ECO:0007669"/>
    <property type="project" value="InterPro"/>
</dbReference>
<evidence type="ECO:0000259" key="5">
    <source>
        <dbReference type="Pfam" id="PF01464"/>
    </source>
</evidence>
<reference evidence="6 7" key="1">
    <citation type="submission" date="2020-08" db="EMBL/GenBank/DDBJ databases">
        <title>Genomic Encyclopedia of Type Strains, Phase IV (KMG-IV): sequencing the most valuable type-strain genomes for metagenomic binning, comparative biology and taxonomic classification.</title>
        <authorList>
            <person name="Goeker M."/>
        </authorList>
    </citation>
    <scope>NUCLEOTIDE SEQUENCE [LARGE SCALE GENOMIC DNA]</scope>
    <source>
        <strain evidence="6 7">DSM 23958</strain>
    </source>
</reference>
<dbReference type="GO" id="GO:0042597">
    <property type="term" value="C:periplasmic space"/>
    <property type="evidence" value="ECO:0007669"/>
    <property type="project" value="InterPro"/>
</dbReference>
<keyword evidence="7" id="KW-1185">Reference proteome</keyword>
<evidence type="ECO:0000313" key="6">
    <source>
        <dbReference type="EMBL" id="MBB5203128.1"/>
    </source>
</evidence>
<dbReference type="EMBL" id="JACHHO010000001">
    <property type="protein sequence ID" value="MBB5203128.1"/>
    <property type="molecule type" value="Genomic_DNA"/>
</dbReference>
<dbReference type="RefSeq" id="WP_138857796.1">
    <property type="nucleotide sequence ID" value="NZ_CP040709.1"/>
</dbReference>
<comment type="similarity">
    <text evidence="1">Belongs to the transglycosylase Slt family.</text>
</comment>
<protein>
    <submittedName>
        <fullName evidence="6">Soluble lytic murein transglycosylase</fullName>
        <ecNumber evidence="6">3.2.1.-</ecNumber>
    </submittedName>
</protein>
<dbReference type="CDD" id="cd13401">
    <property type="entry name" value="Slt70-like"/>
    <property type="match status" value="1"/>
</dbReference>
<dbReference type="AlphaFoldDB" id="A0A840S150"/>
<comment type="caution">
    <text evidence="6">The sequence shown here is derived from an EMBL/GenBank/DDBJ whole genome shotgun (WGS) entry which is preliminary data.</text>
</comment>
<dbReference type="OrthoDB" id="92254at2"/>
<dbReference type="PANTHER" id="PTHR37423">
    <property type="entry name" value="SOLUBLE LYTIC MUREIN TRANSGLYCOSYLASE-RELATED"/>
    <property type="match status" value="1"/>
</dbReference>
<dbReference type="InterPro" id="IPR008939">
    <property type="entry name" value="Lytic_TGlycosylase_superhlx_U"/>
</dbReference>
<keyword evidence="2 4" id="KW-0732">Signal</keyword>
<gene>
    <name evidence="6" type="ORF">HNQ51_000421</name>
</gene>
<name>A0A840S150_9BURK</name>
<sequence length="679" mass="76065">MRELKYRCRRLAALCVAAASASAALAQTPDALMAEAQAAWKKRDRAQLSVLAERAQAQAHPLASWVDYWRQFSALPSAQVADLESFYQRWPGSYVEDRLRNDWLLELGRRQDWTAFAADYPRFRMDDDREVHCHALSAELALGRALKPSPLPLKERALQAWLAQKDADEGCHAMAKTLVERKVFGSDELRLKINRSVEASRAKAFKQTLELLRPHEAKSLNEAYEKPSQYLTRSAHTKGRWHQEEAAVALVRLSVSSTERLPELMRERWAAALSPGLQQWVWAQAARQAGFRLQADAADFVREAFAVRQATRDWSEDSLTWAARAALRANAGAGDWPLLRQVIEGMPESLRQESGWRYWLAQARYRAAPEGETGEPQRHAARGELLKLAHPLHFYGQLAAEELGQRLPLPAAPAPLSEAERQRAAGHAGLNRALLLIQQGLRGEGVREWNFSLRGMDDRELLAAAQRACEAEVWDRCINTSERTKTQIDLAQRYPTPFREQMLAQARTAGLDPADPYGLMRQESRFINGQRSHAGAGGLMQVMPATARWTAKKLGLAYAPEKLQELDFNLRVGMGYFRLVLDDFGGALPLAAAAYNAGPGRPRRWREGAELDAAAWAEVLPFHETRDYVQKVVSNATVYARLLGREQATLRERLGLRIGPRPAGAPPANLELPRPSVGE</sequence>
<feature type="signal peptide" evidence="4">
    <location>
        <begin position="1"/>
        <end position="26"/>
    </location>
</feature>
<evidence type="ECO:0000256" key="2">
    <source>
        <dbReference type="ARBA" id="ARBA00022729"/>
    </source>
</evidence>
<proteinExistence type="inferred from homology"/>
<feature type="chain" id="PRO_5033009012" evidence="4">
    <location>
        <begin position="27"/>
        <end position="679"/>
    </location>
</feature>
<evidence type="ECO:0000256" key="4">
    <source>
        <dbReference type="SAM" id="SignalP"/>
    </source>
</evidence>
<dbReference type="Pfam" id="PF01464">
    <property type="entry name" value="SLT"/>
    <property type="match status" value="1"/>
</dbReference>
<keyword evidence="6" id="KW-0326">Glycosidase</keyword>
<dbReference type="PANTHER" id="PTHR37423:SF5">
    <property type="entry name" value="SOLUBLE LYTIC MUREIN TRANSGLYCOSYLASE"/>
    <property type="match status" value="1"/>
</dbReference>
<dbReference type="EC" id="3.2.1.-" evidence="6"/>
<evidence type="ECO:0000313" key="7">
    <source>
        <dbReference type="Proteomes" id="UP000554837"/>
    </source>
</evidence>
<accession>A0A840S150</accession>
<keyword evidence="6" id="KW-0378">Hydrolase</keyword>
<dbReference type="SUPFAM" id="SSF48435">
    <property type="entry name" value="Bacterial muramidases"/>
    <property type="match status" value="1"/>
</dbReference>
<evidence type="ECO:0000256" key="3">
    <source>
        <dbReference type="SAM" id="MobiDB-lite"/>
    </source>
</evidence>
<dbReference type="SUPFAM" id="SSF53955">
    <property type="entry name" value="Lysozyme-like"/>
    <property type="match status" value="1"/>
</dbReference>